<dbReference type="GO" id="GO:0016559">
    <property type="term" value="P:peroxisome fission"/>
    <property type="evidence" value="ECO:0007669"/>
    <property type="project" value="InterPro"/>
</dbReference>
<keyword evidence="1" id="KW-0962">Peroxisome biogenesis</keyword>
<evidence type="ECO:0000256" key="1">
    <source>
        <dbReference type="ARBA" id="ARBA00022593"/>
    </source>
</evidence>
<protein>
    <recommendedName>
        <fullName evidence="7">Peroxin 11C</fullName>
    </recommendedName>
</protein>
<sequence length="289" mass="32250">MSSPHLPSTRSLLRRTDILLLRLHALLSTPSGIDRTLCTLSYTLAFLHARLSPLLTLRLSRFAASIASKASDALLPGETLIASLPAPTSIALLSRTTTSLKSLAALIADFRIFIRLWGLLGIYAWARDTWASPPADAVLRRITWAQVGVNAAYQVLENGAYLASHGVLVSEGWVGERGERRQARWWVWSSRFWAAHVGLEFLRLGYLWRKQHSRRSTDGEGEKEDKIERKAEQELWWRDLVSNAAYGPLTIHWSLEEGCLSESWVGLLGMVAGGVGLRERWKATAAVVR</sequence>
<evidence type="ECO:0008006" key="7">
    <source>
        <dbReference type="Google" id="ProtNLM"/>
    </source>
</evidence>
<dbReference type="Proteomes" id="UP000016924">
    <property type="component" value="Unassembled WGS sequence"/>
</dbReference>
<organism evidence="5 6">
    <name type="scientific">Coniosporium apollinis (strain CBS 100218)</name>
    <name type="common">Rock-inhabiting black yeast</name>
    <dbReference type="NCBI Taxonomy" id="1168221"/>
    <lineage>
        <taxon>Eukaryota</taxon>
        <taxon>Fungi</taxon>
        <taxon>Dikarya</taxon>
        <taxon>Ascomycota</taxon>
        <taxon>Pezizomycotina</taxon>
        <taxon>Dothideomycetes</taxon>
        <taxon>Dothideomycetes incertae sedis</taxon>
        <taxon>Coniosporium</taxon>
    </lineage>
</organism>
<gene>
    <name evidence="5" type="ORF">W97_08840</name>
</gene>
<evidence type="ECO:0000256" key="3">
    <source>
        <dbReference type="ARBA" id="ARBA00023140"/>
    </source>
</evidence>
<comment type="subcellular location">
    <subcellularLocation>
        <location evidence="4">Peroxisome membrane</location>
    </subcellularLocation>
</comment>
<dbReference type="EMBL" id="JH767618">
    <property type="protein sequence ID" value="EON69580.1"/>
    <property type="molecule type" value="Genomic_DNA"/>
</dbReference>
<dbReference type="Pfam" id="PF05648">
    <property type="entry name" value="PEX11"/>
    <property type="match status" value="1"/>
</dbReference>
<dbReference type="InterPro" id="IPR008733">
    <property type="entry name" value="PEX11"/>
</dbReference>
<keyword evidence="6" id="KW-1185">Reference proteome</keyword>
<dbReference type="RefSeq" id="XP_007784897.1">
    <property type="nucleotide sequence ID" value="XM_007786707.1"/>
</dbReference>
<dbReference type="HOGENOM" id="CLU_052213_0_1_1"/>
<evidence type="ECO:0000256" key="2">
    <source>
        <dbReference type="ARBA" id="ARBA00023136"/>
    </source>
</evidence>
<accession>R7Z5Y9</accession>
<dbReference type="OrthoDB" id="10005898at2759"/>
<evidence type="ECO:0000256" key="4">
    <source>
        <dbReference type="ARBA" id="ARBA00046271"/>
    </source>
</evidence>
<dbReference type="eggNOG" id="ENOG502S1P2">
    <property type="taxonomic scope" value="Eukaryota"/>
</dbReference>
<dbReference type="GeneID" id="19906151"/>
<keyword evidence="2" id="KW-0472">Membrane</keyword>
<dbReference type="PANTHER" id="PTHR12652">
    <property type="entry name" value="PEROXISOMAL BIOGENESIS FACTOR 11"/>
    <property type="match status" value="1"/>
</dbReference>
<proteinExistence type="predicted"/>
<dbReference type="OMA" id="RNLAWAP"/>
<dbReference type="STRING" id="1168221.R7Z5Y9"/>
<keyword evidence="3" id="KW-0576">Peroxisome</keyword>
<dbReference type="PANTHER" id="PTHR12652:SF25">
    <property type="entry name" value="MICROBODY (PEROXISOME) PROLIFERATION PROTEIN PEROXIN 11C (EUROFUNG)"/>
    <property type="match status" value="1"/>
</dbReference>
<dbReference type="GO" id="GO:0005778">
    <property type="term" value="C:peroxisomal membrane"/>
    <property type="evidence" value="ECO:0007669"/>
    <property type="project" value="UniProtKB-SubCell"/>
</dbReference>
<reference evidence="6" key="1">
    <citation type="submission" date="2012-06" db="EMBL/GenBank/DDBJ databases">
        <title>The genome sequence of Coniosporium apollinis CBS 100218.</title>
        <authorList>
            <consortium name="The Broad Institute Genome Sequencing Platform"/>
            <person name="Cuomo C."/>
            <person name="Gorbushina A."/>
            <person name="Noack S."/>
            <person name="Walker B."/>
            <person name="Young S.K."/>
            <person name="Zeng Q."/>
            <person name="Gargeya S."/>
            <person name="Fitzgerald M."/>
            <person name="Haas B."/>
            <person name="Abouelleil A."/>
            <person name="Alvarado L."/>
            <person name="Arachchi H.M."/>
            <person name="Berlin A.M."/>
            <person name="Chapman S.B."/>
            <person name="Goldberg J."/>
            <person name="Griggs A."/>
            <person name="Gujja S."/>
            <person name="Hansen M."/>
            <person name="Howarth C."/>
            <person name="Imamovic A."/>
            <person name="Larimer J."/>
            <person name="McCowan C."/>
            <person name="Montmayeur A."/>
            <person name="Murphy C."/>
            <person name="Neiman D."/>
            <person name="Pearson M."/>
            <person name="Priest M."/>
            <person name="Roberts A."/>
            <person name="Saif S."/>
            <person name="Shea T."/>
            <person name="Sisk P."/>
            <person name="Sykes S."/>
            <person name="Wortman J."/>
            <person name="Nusbaum C."/>
            <person name="Birren B."/>
        </authorList>
    </citation>
    <scope>NUCLEOTIDE SEQUENCE [LARGE SCALE GENOMIC DNA]</scope>
    <source>
        <strain evidence="6">CBS 100218</strain>
    </source>
</reference>
<name>R7Z5Y9_CONA1</name>
<dbReference type="AlphaFoldDB" id="R7Z5Y9"/>
<evidence type="ECO:0000313" key="6">
    <source>
        <dbReference type="Proteomes" id="UP000016924"/>
    </source>
</evidence>
<evidence type="ECO:0000313" key="5">
    <source>
        <dbReference type="EMBL" id="EON69580.1"/>
    </source>
</evidence>